<dbReference type="Pfam" id="PF01695">
    <property type="entry name" value="IstB_IS21"/>
    <property type="match status" value="1"/>
</dbReference>
<comment type="caution">
    <text evidence="2">The sequence shown here is derived from an EMBL/GenBank/DDBJ whole genome shotgun (WGS) entry which is preliminary data.</text>
</comment>
<dbReference type="SMART" id="SM00382">
    <property type="entry name" value="AAA"/>
    <property type="match status" value="1"/>
</dbReference>
<dbReference type="EMBL" id="JAOQJV010000008">
    <property type="protein sequence ID" value="MCU6700098.1"/>
    <property type="molecule type" value="Genomic_DNA"/>
</dbReference>
<dbReference type="InterPro" id="IPR027417">
    <property type="entry name" value="P-loop_NTPase"/>
</dbReference>
<dbReference type="Gene3D" id="3.40.50.300">
    <property type="entry name" value="P-loop containing nucleotide triphosphate hydrolases"/>
    <property type="match status" value="1"/>
</dbReference>
<keyword evidence="2" id="KW-0067">ATP-binding</keyword>
<dbReference type="SUPFAM" id="SSF52540">
    <property type="entry name" value="P-loop containing nucleoside triphosphate hydrolases"/>
    <property type="match status" value="1"/>
</dbReference>
<protein>
    <submittedName>
        <fullName evidence="2">ATP-binding protein</fullName>
    </submittedName>
</protein>
<sequence>MALTNSQYDHFMRIYEKRQLDNENRLRGRYEEVYDRIPRLRELDQSISELSVRQARRMLDGDESALTALKEDLHLLFEEKKLLLTQAGYRTDYLELSYTCPDCKDTGYIGKEKCHCFKKAIIDYMYTQSNLQEILQKENFNTFSMDYYSDSHIDPLTGRSSREAIQTAVRACQEFTQNFAKDGGNLLLYGDTGVGKTFLTHCVAKELLDQTFSVIYFTASQLFDIFAKKQFEKDEDAARDYEHIYDCDLLLIDDLGTEFANGFTISQMFVCLNERLLRDKSTMISTNLSLDDLNNMYSERVFSRITSAYTVLRITGDDIRIQKKLMGRK</sequence>
<keyword evidence="2" id="KW-0547">Nucleotide-binding</keyword>
<gene>
    <name evidence="2" type="ORF">OCV65_07620</name>
</gene>
<dbReference type="InterPro" id="IPR002611">
    <property type="entry name" value="IstB_ATP-bd"/>
</dbReference>
<dbReference type="InterPro" id="IPR003593">
    <property type="entry name" value="AAA+_ATPase"/>
</dbReference>
<name>A0ABT2S679_9FIRM</name>
<evidence type="ECO:0000259" key="1">
    <source>
        <dbReference type="SMART" id="SM00382"/>
    </source>
</evidence>
<dbReference type="NCBIfam" id="NF005304">
    <property type="entry name" value="PRK06835.1"/>
    <property type="match status" value="1"/>
</dbReference>
<dbReference type="InterPro" id="IPR025662">
    <property type="entry name" value="Sigma_54_int_dom_ATP-bd_1"/>
</dbReference>
<dbReference type="RefSeq" id="WP_262581555.1">
    <property type="nucleotide sequence ID" value="NZ_JAOQJV010000008.1"/>
</dbReference>
<dbReference type="GO" id="GO:0005524">
    <property type="term" value="F:ATP binding"/>
    <property type="evidence" value="ECO:0007669"/>
    <property type="project" value="UniProtKB-KW"/>
</dbReference>
<dbReference type="Proteomes" id="UP001207605">
    <property type="component" value="Unassembled WGS sequence"/>
</dbReference>
<accession>A0ABT2S679</accession>
<dbReference type="PANTHER" id="PTHR30050:SF4">
    <property type="entry name" value="ATP-BINDING PROTEIN RV3427C IN INSERTION SEQUENCE-RELATED"/>
    <property type="match status" value="1"/>
</dbReference>
<dbReference type="PROSITE" id="PS00675">
    <property type="entry name" value="SIGMA54_INTERACT_1"/>
    <property type="match status" value="1"/>
</dbReference>
<feature type="domain" description="AAA+ ATPase" evidence="1">
    <location>
        <begin position="182"/>
        <end position="288"/>
    </location>
</feature>
<keyword evidence="3" id="KW-1185">Reference proteome</keyword>
<evidence type="ECO:0000313" key="3">
    <source>
        <dbReference type="Proteomes" id="UP001207605"/>
    </source>
</evidence>
<proteinExistence type="predicted"/>
<reference evidence="2 3" key="1">
    <citation type="journal article" date="2021" name="ISME Commun">
        <title>Automated analysis of genomic sequences facilitates high-throughput and comprehensive description of bacteria.</title>
        <authorList>
            <person name="Hitch T.C.A."/>
        </authorList>
    </citation>
    <scope>NUCLEOTIDE SEQUENCE [LARGE SCALE GENOMIC DNA]</scope>
    <source>
        <strain evidence="2 3">Sanger_02</strain>
    </source>
</reference>
<dbReference type="PANTHER" id="PTHR30050">
    <property type="entry name" value="CHROMOSOMAL REPLICATION INITIATOR PROTEIN DNAA"/>
    <property type="match status" value="1"/>
</dbReference>
<evidence type="ECO:0000313" key="2">
    <source>
        <dbReference type="EMBL" id="MCU6700098.1"/>
    </source>
</evidence>
<organism evidence="2 3">
    <name type="scientific">Dorea ammoniilytica</name>
    <dbReference type="NCBI Taxonomy" id="2981788"/>
    <lineage>
        <taxon>Bacteria</taxon>
        <taxon>Bacillati</taxon>
        <taxon>Bacillota</taxon>
        <taxon>Clostridia</taxon>
        <taxon>Lachnospirales</taxon>
        <taxon>Lachnospiraceae</taxon>
        <taxon>Dorea</taxon>
    </lineage>
</organism>
<dbReference type="CDD" id="cd00009">
    <property type="entry name" value="AAA"/>
    <property type="match status" value="1"/>
</dbReference>